<feature type="signal peptide" evidence="2">
    <location>
        <begin position="1"/>
        <end position="21"/>
    </location>
</feature>
<organism evidence="3 4">
    <name type="scientific">Bradyrhizobium australiense</name>
    <dbReference type="NCBI Taxonomy" id="2721161"/>
    <lineage>
        <taxon>Bacteria</taxon>
        <taxon>Pseudomonadati</taxon>
        <taxon>Pseudomonadota</taxon>
        <taxon>Alphaproteobacteria</taxon>
        <taxon>Hyphomicrobiales</taxon>
        <taxon>Nitrobacteraceae</taxon>
        <taxon>Bradyrhizobium</taxon>
    </lineage>
</organism>
<feature type="compositionally biased region" description="Polar residues" evidence="1">
    <location>
        <begin position="67"/>
        <end position="91"/>
    </location>
</feature>
<accession>A0A7Y4GRV2</accession>
<sequence>MRPITLTICLALLSTCGFAQAESDQTKADSLKSSTGRAPPEDKGQLQPQGWTGPNTTTSGGAPAESPQGQSPPGMQSAPEGSTKTAVESKK</sequence>
<feature type="region of interest" description="Disordered" evidence="1">
    <location>
        <begin position="21"/>
        <end position="91"/>
    </location>
</feature>
<gene>
    <name evidence="3" type="ORF">HCN58_13960</name>
</gene>
<keyword evidence="4" id="KW-1185">Reference proteome</keyword>
<evidence type="ECO:0008006" key="5">
    <source>
        <dbReference type="Google" id="ProtNLM"/>
    </source>
</evidence>
<feature type="compositionally biased region" description="Polar residues" evidence="1">
    <location>
        <begin position="46"/>
        <end position="60"/>
    </location>
</feature>
<reference evidence="3 4" key="1">
    <citation type="submission" date="2020-03" db="EMBL/GenBank/DDBJ databases">
        <title>Bradyrhizobium diversity isolated from nodules of Indigofera sp.</title>
        <authorList>
            <person name="Klepa M."/>
            <person name="Helene L."/>
            <person name="Hungria M."/>
        </authorList>
    </citation>
    <scope>NUCLEOTIDE SEQUENCE [LARGE SCALE GENOMIC DNA]</scope>
    <source>
        <strain evidence="3 4">WSM 1791</strain>
    </source>
</reference>
<dbReference type="AlphaFoldDB" id="A0A7Y4GRV2"/>
<dbReference type="EMBL" id="JAAVLX010000004">
    <property type="protein sequence ID" value="NOJ40691.1"/>
    <property type="molecule type" value="Genomic_DNA"/>
</dbReference>
<evidence type="ECO:0000313" key="4">
    <source>
        <dbReference type="Proteomes" id="UP000544122"/>
    </source>
</evidence>
<feature type="chain" id="PRO_5031118951" description="Secreted protein" evidence="2">
    <location>
        <begin position="22"/>
        <end position="91"/>
    </location>
</feature>
<evidence type="ECO:0000313" key="3">
    <source>
        <dbReference type="EMBL" id="NOJ40691.1"/>
    </source>
</evidence>
<comment type="caution">
    <text evidence="3">The sequence shown here is derived from an EMBL/GenBank/DDBJ whole genome shotgun (WGS) entry which is preliminary data.</text>
</comment>
<evidence type="ECO:0000256" key="1">
    <source>
        <dbReference type="SAM" id="MobiDB-lite"/>
    </source>
</evidence>
<name>A0A7Y4GRV2_9BRAD</name>
<evidence type="ECO:0000256" key="2">
    <source>
        <dbReference type="SAM" id="SignalP"/>
    </source>
</evidence>
<keyword evidence="2" id="KW-0732">Signal</keyword>
<protein>
    <recommendedName>
        <fullName evidence="5">Secreted protein</fullName>
    </recommendedName>
</protein>
<dbReference type="RefSeq" id="WP_171579941.1">
    <property type="nucleotide sequence ID" value="NZ_JAAVLX010000004.1"/>
</dbReference>
<dbReference type="Proteomes" id="UP000544122">
    <property type="component" value="Unassembled WGS sequence"/>
</dbReference>
<proteinExistence type="predicted"/>